<keyword evidence="1" id="KW-0472">Membrane</keyword>
<evidence type="ECO:0000313" key="7">
    <source>
        <dbReference type="EMBL" id="RYT81201.1"/>
    </source>
</evidence>
<dbReference type="Proteomes" id="UP000286003">
    <property type="component" value="Unassembled WGS sequence"/>
</dbReference>
<evidence type="ECO:0000313" key="11">
    <source>
        <dbReference type="Proteomes" id="UP000285650"/>
    </source>
</evidence>
<organism evidence="6 12">
    <name type="scientific">Bacteroides intestinalis</name>
    <dbReference type="NCBI Taxonomy" id="329854"/>
    <lineage>
        <taxon>Bacteria</taxon>
        <taxon>Pseudomonadati</taxon>
        <taxon>Bacteroidota</taxon>
        <taxon>Bacteroidia</taxon>
        <taxon>Bacteroidales</taxon>
        <taxon>Bacteroidaceae</taxon>
        <taxon>Bacteroides</taxon>
    </lineage>
</organism>
<evidence type="ECO:0000313" key="4">
    <source>
        <dbReference type="EMBL" id="RHE90700.1"/>
    </source>
</evidence>
<keyword evidence="13" id="KW-1185">Reference proteome</keyword>
<evidence type="ECO:0000313" key="2">
    <source>
        <dbReference type="EMBL" id="RGT50300.1"/>
    </source>
</evidence>
<reference evidence="7 13" key="2">
    <citation type="journal article" date="2019" name="Science, e1252229">
        <title>Invertible promoters mediate bacterial phase variation, antibiotic resistance, and host adaptation in the gut.</title>
        <authorList>
            <person name="Jiang X."/>
            <person name="Hall A.B."/>
            <person name="Arthur T.D."/>
            <person name="Plichta D.R."/>
            <person name="Covington C.T."/>
            <person name="Poyet M."/>
            <person name="Crothers J."/>
            <person name="Moses P.L."/>
            <person name="Tolonen A.C."/>
            <person name="Vlamakis H."/>
            <person name="Alm E.J."/>
            <person name="Xavier R.J."/>
        </authorList>
    </citation>
    <scope>NUCLEOTIDE SEQUENCE [LARGE SCALE GENOMIC DNA]</scope>
    <source>
        <strain evidence="13">bf_0095</strain>
        <strain evidence="7">Bf_0095</strain>
    </source>
</reference>
<proteinExistence type="predicted"/>
<comment type="caution">
    <text evidence="6">The sequence shown here is derived from an EMBL/GenBank/DDBJ whole genome shotgun (WGS) entry which is preliminary data.</text>
</comment>
<dbReference type="Proteomes" id="UP000284772">
    <property type="component" value="Unassembled WGS sequence"/>
</dbReference>
<dbReference type="GeneID" id="26160494"/>
<evidence type="ECO:0000313" key="12">
    <source>
        <dbReference type="Proteomes" id="UP000286003"/>
    </source>
</evidence>
<dbReference type="EMBL" id="QRQM01000014">
    <property type="protein sequence ID" value="RHN05935.1"/>
    <property type="molecule type" value="Genomic_DNA"/>
</dbReference>
<dbReference type="Proteomes" id="UP000283850">
    <property type="component" value="Unassembled WGS sequence"/>
</dbReference>
<keyword evidence="1" id="KW-0812">Transmembrane</keyword>
<dbReference type="Proteomes" id="UP000291191">
    <property type="component" value="Unassembled WGS sequence"/>
</dbReference>
<reference evidence="8 9" key="1">
    <citation type="submission" date="2018-08" db="EMBL/GenBank/DDBJ databases">
        <title>A genome reference for cultivated species of the human gut microbiota.</title>
        <authorList>
            <person name="Zou Y."/>
            <person name="Xue W."/>
            <person name="Luo G."/>
        </authorList>
    </citation>
    <scope>NUCLEOTIDE SEQUENCE [LARGE SCALE GENOMIC DNA]</scope>
    <source>
        <strain evidence="3 8">AF14-32</strain>
        <strain evidence="2 9">AF19-10AC</strain>
        <strain evidence="6 12">AF31-23</strain>
        <strain evidence="5 10">AF36-16BH</strain>
        <strain evidence="4 11">AM27-17</strain>
    </source>
</reference>
<dbReference type="RefSeq" id="WP_007664451.1">
    <property type="nucleotide sequence ID" value="NZ_BAABZC010000001.1"/>
</dbReference>
<dbReference type="EMBL" id="QRWT01000015">
    <property type="protein sequence ID" value="RGT50300.1"/>
    <property type="molecule type" value="Genomic_DNA"/>
</dbReference>
<sequence>MIGFIIWIIGLILAIKAVLEIMKWKVDGVKKLLVAILVLLTSWIGLIFYYFWGRDNLPQMLK</sequence>
<evidence type="ECO:0000256" key="1">
    <source>
        <dbReference type="SAM" id="Phobius"/>
    </source>
</evidence>
<evidence type="ECO:0000313" key="10">
    <source>
        <dbReference type="Proteomes" id="UP000285013"/>
    </source>
</evidence>
<dbReference type="Proteomes" id="UP000285650">
    <property type="component" value="Unassembled WGS sequence"/>
</dbReference>
<evidence type="ECO:0000313" key="3">
    <source>
        <dbReference type="EMBL" id="RGV52884.1"/>
    </source>
</evidence>
<dbReference type="EMBL" id="RCXO01000007">
    <property type="protein sequence ID" value="RYT81201.1"/>
    <property type="molecule type" value="Genomic_DNA"/>
</dbReference>
<evidence type="ECO:0000313" key="8">
    <source>
        <dbReference type="Proteomes" id="UP000283850"/>
    </source>
</evidence>
<name>A0A3E4KQ44_9BACE</name>
<keyword evidence="1" id="KW-1133">Transmembrane helix</keyword>
<dbReference type="Proteomes" id="UP000285013">
    <property type="component" value="Unassembled WGS sequence"/>
</dbReference>
<dbReference type="AlphaFoldDB" id="A0A3E4KQ44"/>
<dbReference type="EMBL" id="QRZF01000008">
    <property type="protein sequence ID" value="RGV52884.1"/>
    <property type="molecule type" value="Genomic_DNA"/>
</dbReference>
<feature type="transmembrane region" description="Helical" evidence="1">
    <location>
        <begin position="33"/>
        <end position="52"/>
    </location>
</feature>
<evidence type="ECO:0000313" key="13">
    <source>
        <dbReference type="Proteomes" id="UP000291191"/>
    </source>
</evidence>
<evidence type="ECO:0000313" key="9">
    <source>
        <dbReference type="Proteomes" id="UP000284772"/>
    </source>
</evidence>
<dbReference type="EMBL" id="QRPE01000014">
    <property type="protein sequence ID" value="RHL92128.1"/>
    <property type="molecule type" value="Genomic_DNA"/>
</dbReference>
<protein>
    <recommendedName>
        <fullName evidence="14">Cardiolipin synthase N-terminal domain-containing protein</fullName>
    </recommendedName>
</protein>
<accession>A0A3E4KQ44</accession>
<evidence type="ECO:0008006" key="14">
    <source>
        <dbReference type="Google" id="ProtNLM"/>
    </source>
</evidence>
<gene>
    <name evidence="4" type="ORF">DW712_14045</name>
    <name evidence="3" type="ORF">DWW10_13025</name>
    <name evidence="2" type="ORF">DWX27_14085</name>
    <name evidence="6" type="ORF">DWZ32_13285</name>
    <name evidence="5" type="ORF">DWZ95_12545</name>
    <name evidence="7" type="ORF">EAJ06_07680</name>
</gene>
<evidence type="ECO:0000313" key="5">
    <source>
        <dbReference type="EMBL" id="RHL92128.1"/>
    </source>
</evidence>
<evidence type="ECO:0000313" key="6">
    <source>
        <dbReference type="EMBL" id="RHN05935.1"/>
    </source>
</evidence>
<dbReference type="EMBL" id="QSKV01000009">
    <property type="protein sequence ID" value="RHE90700.1"/>
    <property type="molecule type" value="Genomic_DNA"/>
</dbReference>